<protein>
    <submittedName>
        <fullName evidence="1">Uncharacterized protein</fullName>
    </submittedName>
</protein>
<organism evidence="1 2">
    <name type="scientific">Spiromyces aspiralis</name>
    <dbReference type="NCBI Taxonomy" id="68401"/>
    <lineage>
        <taxon>Eukaryota</taxon>
        <taxon>Fungi</taxon>
        <taxon>Fungi incertae sedis</taxon>
        <taxon>Zoopagomycota</taxon>
        <taxon>Kickxellomycotina</taxon>
        <taxon>Kickxellomycetes</taxon>
        <taxon>Kickxellales</taxon>
        <taxon>Kickxellaceae</taxon>
        <taxon>Spiromyces</taxon>
    </lineage>
</organism>
<keyword evidence="2" id="KW-1185">Reference proteome</keyword>
<sequence length="316" mass="33795">MPSVTLPTAEDKAIIKRAQPSSKHVAHPNPANWRFTGVWGGLVLTKDLANGAYFMRLVDMDGKGLVWEQELYEHFEYRAALPYFHVFAGDQHVFGLDFADVGEAEVFLRKVHRAARKVTEHGERTAGNGAATAKATISVGGFDIMNKRDPRRQRLVVSLAQYGITEKQLEDEATAQFVVRFIEQHATTTSSAPPPPAPPPPPPPPPQSPKTSVERQEEESAGAPAQSSLPPQTDGRAALLAAIRGASVSNLRKAQTRTPAPLGVAKKTDEGASPSSPAPGGGEGNLANALAAALSRRNKAIAGSDSEEEDGDDDWD</sequence>
<dbReference type="Proteomes" id="UP001145114">
    <property type="component" value="Unassembled WGS sequence"/>
</dbReference>
<proteinExistence type="predicted"/>
<name>A0ACC1HXI6_9FUNG</name>
<accession>A0ACC1HXI6</accession>
<evidence type="ECO:0000313" key="1">
    <source>
        <dbReference type="EMBL" id="KAJ1679099.1"/>
    </source>
</evidence>
<dbReference type="EMBL" id="JAMZIH010000603">
    <property type="protein sequence ID" value="KAJ1679099.1"/>
    <property type="molecule type" value="Genomic_DNA"/>
</dbReference>
<gene>
    <name evidence="1" type="ORF">EV182_002729</name>
</gene>
<evidence type="ECO:0000313" key="2">
    <source>
        <dbReference type="Proteomes" id="UP001145114"/>
    </source>
</evidence>
<comment type="caution">
    <text evidence="1">The sequence shown here is derived from an EMBL/GenBank/DDBJ whole genome shotgun (WGS) entry which is preliminary data.</text>
</comment>
<reference evidence="1" key="1">
    <citation type="submission" date="2022-06" db="EMBL/GenBank/DDBJ databases">
        <title>Phylogenomic reconstructions and comparative analyses of Kickxellomycotina fungi.</title>
        <authorList>
            <person name="Reynolds N.K."/>
            <person name="Stajich J.E."/>
            <person name="Barry K."/>
            <person name="Grigoriev I.V."/>
            <person name="Crous P."/>
            <person name="Smith M.E."/>
        </authorList>
    </citation>
    <scope>NUCLEOTIDE SEQUENCE</scope>
    <source>
        <strain evidence="1">RSA 2271</strain>
    </source>
</reference>